<name>A0AA42VD27_AERCA</name>
<evidence type="ECO:0000256" key="10">
    <source>
        <dbReference type="SAM" id="SignalP"/>
    </source>
</evidence>
<evidence type="ECO:0000256" key="5">
    <source>
        <dbReference type="ARBA" id="ARBA00022729"/>
    </source>
</evidence>
<dbReference type="Gene3D" id="3.40.190.10">
    <property type="entry name" value="Periplasmic binding protein-like II"/>
    <property type="match status" value="4"/>
</dbReference>
<dbReference type="InterPro" id="IPR003661">
    <property type="entry name" value="HisK_dim/P_dom"/>
</dbReference>
<protein>
    <recommendedName>
        <fullName evidence="2">histidine kinase</fullName>
        <ecNumber evidence="2">2.7.13.3</ecNumber>
    </recommendedName>
</protein>
<evidence type="ECO:0000256" key="3">
    <source>
        <dbReference type="ARBA" id="ARBA00022553"/>
    </source>
</evidence>
<dbReference type="PROSITE" id="PS50110">
    <property type="entry name" value="RESPONSE_REGULATORY"/>
    <property type="match status" value="1"/>
</dbReference>
<dbReference type="SMART" id="SM00091">
    <property type="entry name" value="PAS"/>
    <property type="match status" value="1"/>
</dbReference>
<keyword evidence="4" id="KW-0808">Transferase</keyword>
<evidence type="ECO:0000259" key="14">
    <source>
        <dbReference type="PROSITE" id="PS50113"/>
    </source>
</evidence>
<keyword evidence="7" id="KW-0418">Kinase</keyword>
<dbReference type="InterPro" id="IPR049870">
    <property type="entry name" value="BvgS-like_periplasmic1"/>
</dbReference>
<keyword evidence="9" id="KW-0472">Membrane</keyword>
<evidence type="ECO:0000256" key="6">
    <source>
        <dbReference type="ARBA" id="ARBA00022741"/>
    </source>
</evidence>
<dbReference type="Pfam" id="PF00497">
    <property type="entry name" value="SBP_bac_3"/>
    <property type="match status" value="2"/>
</dbReference>
<dbReference type="NCBIfam" id="TIGR00229">
    <property type="entry name" value="sensory_box"/>
    <property type="match status" value="1"/>
</dbReference>
<feature type="modified residue" description="4-aspartylphosphate" evidence="8">
    <location>
        <position position="1005"/>
    </location>
</feature>
<dbReference type="SUPFAM" id="SSF55874">
    <property type="entry name" value="ATPase domain of HSP90 chaperone/DNA topoisomerase II/histidine kinase"/>
    <property type="match status" value="1"/>
</dbReference>
<dbReference type="SUPFAM" id="SSF55785">
    <property type="entry name" value="PYP-like sensor domain (PAS domain)"/>
    <property type="match status" value="1"/>
</dbReference>
<evidence type="ECO:0000259" key="13">
    <source>
        <dbReference type="PROSITE" id="PS50112"/>
    </source>
</evidence>
<dbReference type="InterPro" id="IPR005467">
    <property type="entry name" value="His_kinase_dom"/>
</dbReference>
<dbReference type="PROSITE" id="PS50113">
    <property type="entry name" value="PAC"/>
    <property type="match status" value="1"/>
</dbReference>
<accession>A0AA42VD27</accession>
<evidence type="ECO:0000259" key="11">
    <source>
        <dbReference type="PROSITE" id="PS50109"/>
    </source>
</evidence>
<dbReference type="GO" id="GO:0009927">
    <property type="term" value="F:histidine phosphotransfer kinase activity"/>
    <property type="evidence" value="ECO:0007669"/>
    <property type="project" value="TreeGrafter"/>
</dbReference>
<dbReference type="Pfam" id="PF08448">
    <property type="entry name" value="PAS_4"/>
    <property type="match status" value="1"/>
</dbReference>
<evidence type="ECO:0000256" key="4">
    <source>
        <dbReference type="ARBA" id="ARBA00022679"/>
    </source>
</evidence>
<dbReference type="Pfam" id="PF02518">
    <property type="entry name" value="HATPase_c"/>
    <property type="match status" value="1"/>
</dbReference>
<feature type="signal peptide" evidence="10">
    <location>
        <begin position="1"/>
        <end position="20"/>
    </location>
</feature>
<dbReference type="EMBL" id="JAOCFT010000001">
    <property type="protein sequence ID" value="MDH1898960.1"/>
    <property type="molecule type" value="Genomic_DNA"/>
</dbReference>
<dbReference type="SMART" id="SM00062">
    <property type="entry name" value="PBPb"/>
    <property type="match status" value="2"/>
</dbReference>
<feature type="domain" description="PAS" evidence="13">
    <location>
        <begin position="564"/>
        <end position="638"/>
    </location>
</feature>
<keyword evidence="5 10" id="KW-0732">Signal</keyword>
<dbReference type="InterPro" id="IPR035965">
    <property type="entry name" value="PAS-like_dom_sf"/>
</dbReference>
<gene>
    <name evidence="15" type="ORF">N5I07_15595</name>
</gene>
<organism evidence="15 16">
    <name type="scientific">Aeromonas caviae</name>
    <name type="common">Aeromonas punctata</name>
    <dbReference type="NCBI Taxonomy" id="648"/>
    <lineage>
        <taxon>Bacteria</taxon>
        <taxon>Pseudomonadati</taxon>
        <taxon>Pseudomonadota</taxon>
        <taxon>Gammaproteobacteria</taxon>
        <taxon>Aeromonadales</taxon>
        <taxon>Aeromonadaceae</taxon>
        <taxon>Aeromonas</taxon>
    </lineage>
</organism>
<evidence type="ECO:0000313" key="16">
    <source>
        <dbReference type="Proteomes" id="UP001160758"/>
    </source>
</evidence>
<dbReference type="InterPro" id="IPR036890">
    <property type="entry name" value="HATPase_C_sf"/>
</dbReference>
<evidence type="ECO:0000256" key="1">
    <source>
        <dbReference type="ARBA" id="ARBA00000085"/>
    </source>
</evidence>
<dbReference type="Gene3D" id="1.10.287.130">
    <property type="match status" value="1"/>
</dbReference>
<dbReference type="InterPro" id="IPR004358">
    <property type="entry name" value="Sig_transdc_His_kin-like_C"/>
</dbReference>
<evidence type="ECO:0000259" key="12">
    <source>
        <dbReference type="PROSITE" id="PS50110"/>
    </source>
</evidence>
<dbReference type="CDD" id="cd13707">
    <property type="entry name" value="PBP2_BvgS_D2"/>
    <property type="match status" value="1"/>
</dbReference>
<dbReference type="EC" id="2.7.13.3" evidence="2"/>
<dbReference type="Pfam" id="PF00512">
    <property type="entry name" value="HisKA"/>
    <property type="match status" value="1"/>
</dbReference>
<dbReference type="PANTHER" id="PTHR43047">
    <property type="entry name" value="TWO-COMPONENT HISTIDINE PROTEIN KINASE"/>
    <property type="match status" value="1"/>
</dbReference>
<dbReference type="PROSITE" id="PS50112">
    <property type="entry name" value="PAS"/>
    <property type="match status" value="1"/>
</dbReference>
<dbReference type="GO" id="GO:0005886">
    <property type="term" value="C:plasma membrane"/>
    <property type="evidence" value="ECO:0007669"/>
    <property type="project" value="UniProtKB-SubCell"/>
</dbReference>
<proteinExistence type="predicted"/>
<comment type="catalytic activity">
    <reaction evidence="1">
        <text>ATP + protein L-histidine = ADP + protein N-phospho-L-histidine.</text>
        <dbReference type="EC" id="2.7.13.3"/>
    </reaction>
</comment>
<dbReference type="CDD" id="cd17546">
    <property type="entry name" value="REC_hyHK_CKI1_RcsC-like"/>
    <property type="match status" value="1"/>
</dbReference>
<dbReference type="SUPFAM" id="SSF52172">
    <property type="entry name" value="CheY-like"/>
    <property type="match status" value="1"/>
</dbReference>
<comment type="caution">
    <text evidence="15">The sequence shown here is derived from an EMBL/GenBank/DDBJ whole genome shotgun (WGS) entry which is preliminary data.</text>
</comment>
<dbReference type="SMART" id="SM00448">
    <property type="entry name" value="REC"/>
    <property type="match status" value="1"/>
</dbReference>
<dbReference type="GO" id="GO:0000155">
    <property type="term" value="F:phosphorelay sensor kinase activity"/>
    <property type="evidence" value="ECO:0007669"/>
    <property type="project" value="InterPro"/>
</dbReference>
<dbReference type="InterPro" id="IPR000700">
    <property type="entry name" value="PAS-assoc_C"/>
</dbReference>
<keyword evidence="6" id="KW-0547">Nucleotide-binding</keyword>
<dbReference type="SMART" id="SM00387">
    <property type="entry name" value="HATPase_c"/>
    <property type="match status" value="1"/>
</dbReference>
<dbReference type="CDD" id="cd00082">
    <property type="entry name" value="HisKA"/>
    <property type="match status" value="1"/>
</dbReference>
<dbReference type="InterPro" id="IPR036097">
    <property type="entry name" value="HisK_dim/P_sf"/>
</dbReference>
<reference evidence="15" key="1">
    <citation type="submission" date="2022-09" db="EMBL/GenBank/DDBJ databases">
        <title>Intensive care unit water sources are persistently colonized with multi-drug resistant bacteria and are the site of extensive horizontal gene transfer of antibiotic resistance genes.</title>
        <authorList>
            <person name="Diorio-Toth L."/>
        </authorList>
    </citation>
    <scope>NUCLEOTIDE SEQUENCE</scope>
    <source>
        <strain evidence="15">GD03796</strain>
    </source>
</reference>
<dbReference type="CDD" id="cd16922">
    <property type="entry name" value="HATPase_EvgS-ArcB-TorS-like"/>
    <property type="match status" value="1"/>
</dbReference>
<dbReference type="Gene3D" id="3.40.50.2300">
    <property type="match status" value="1"/>
</dbReference>
<feature type="transmembrane region" description="Helical" evidence="9">
    <location>
        <begin position="524"/>
        <end position="542"/>
    </location>
</feature>
<dbReference type="Pfam" id="PF00072">
    <property type="entry name" value="Response_reg"/>
    <property type="match status" value="1"/>
</dbReference>
<evidence type="ECO:0000256" key="9">
    <source>
        <dbReference type="SAM" id="Phobius"/>
    </source>
</evidence>
<dbReference type="InterPro" id="IPR001638">
    <property type="entry name" value="Solute-binding_3/MltF_N"/>
</dbReference>
<dbReference type="GO" id="GO:0005524">
    <property type="term" value="F:ATP binding"/>
    <property type="evidence" value="ECO:0007669"/>
    <property type="project" value="UniProtKB-KW"/>
</dbReference>
<feature type="domain" description="Histidine kinase" evidence="11">
    <location>
        <begin position="710"/>
        <end position="929"/>
    </location>
</feature>
<keyword evidence="3 8" id="KW-0597">Phosphoprotein</keyword>
<evidence type="ECO:0000313" key="15">
    <source>
        <dbReference type="EMBL" id="MDH1898960.1"/>
    </source>
</evidence>
<feature type="chain" id="PRO_5041397228" description="histidine kinase" evidence="10">
    <location>
        <begin position="21"/>
        <end position="1073"/>
    </location>
</feature>
<dbReference type="PANTHER" id="PTHR43047:SF72">
    <property type="entry name" value="OSMOSENSING HISTIDINE PROTEIN KINASE SLN1"/>
    <property type="match status" value="1"/>
</dbReference>
<evidence type="ECO:0000256" key="8">
    <source>
        <dbReference type="PROSITE-ProRule" id="PRU00169"/>
    </source>
</evidence>
<sequence length="1073" mass="118620">MNLYRTLILLCLLCLQPVQALTLHSRYDPAPLPPRWSEAELGWLRQQSQLRVGILQEDYRPFTMSARQRVEGLSADYIDLLARMLDKPVALSAFPDKAHLLRALARGEIHLASLGNLTLADSDTRAIRLSNPYFSSPLVFSVPRRYRGALLTPGQRVAAVRDQIDRARFGRYYPTLTLVTYPSNMEAFDAVFFGRDDILLGDAHATHYLNSERFDHLRQRGEAPPELAPAEFRFAVPATEPALLSLVNRGLAAIDDRARNTLFTQWNGPIRDMNERSADLYDAAERAWMRQAPPIRVWLMDNLYPYGALDHDGQLVGMTVDMLDKIRTRTGLTFEFVRADSEGQLAKAMQSGAIDLIGAISQQVAEHYGLRTSVPYATDNIYVILTRQEEQGIDTIRSLAGKTVAMTHHVPLAQRLEGSRITQVESAAEAMEVLAQGRVDAAIVPLYFARHALDNDPQSPLRIAGPADDEPIRMGFASLPGQGMLMGILDKTILAIPPNELAMMSYEWRNRKLPVPGFMDRHAHIVYLVFVGLLTLALVLLYRNRMFKRMASAEQASRQQLEAHVRFIRALGESLPHPIVVRDKSGKVLLCNSKYLTQLGAEPKAILGQPFAQGLSGVLDADSIAVLEQDFARVLQEGQPIFADRLFHHRGTQSDIYHWMVPYFDGEGAISGVIDGWIDITDRKRLEEALREAKQQADSASRAKSDFLATMSHEIRTPMNAILGMLELATEDPALSRHSGELLRIAADSANGLLDLLGDSLDIASIEAGQMTLTPTPCDLAPLLSSVTRVFAGMAEQKGLLYEVRLPDTPMPRVLIDPLRLRQILFNLIGNAIKFTEQGRVAITATLTGSEQPPVLHLTITDTGAGIPADKLPRLFTPFYRAHGQGQFPGSGLGLNIARILCQMMGGEIAVHSQVGEGTRLEIRLPLTLAQQPPAPITAMPAPQPHQAQPLPHRLHILVVDDNHANQILLRQQLKHLGHDVSVRSNGLEALRALASPPFDLVITDCQMPVMDGFELTRSLRALGHDLPVWGFTAHAQPRERELCLAAGMNDCLFKPIGLARLRAALATLGPAP</sequence>
<dbReference type="Gene3D" id="3.30.450.20">
    <property type="entry name" value="PAS domain"/>
    <property type="match status" value="1"/>
</dbReference>
<keyword evidence="9" id="KW-0812">Transmembrane</keyword>
<dbReference type="CDD" id="cd00130">
    <property type="entry name" value="PAS"/>
    <property type="match status" value="1"/>
</dbReference>
<dbReference type="PRINTS" id="PR00344">
    <property type="entry name" value="BCTRLSENSOR"/>
</dbReference>
<dbReference type="InterPro" id="IPR013656">
    <property type="entry name" value="PAS_4"/>
</dbReference>
<dbReference type="InterPro" id="IPR001789">
    <property type="entry name" value="Sig_transdc_resp-reg_receiver"/>
</dbReference>
<dbReference type="RefSeq" id="WP_279981620.1">
    <property type="nucleotide sequence ID" value="NZ_JAOCFT010000001.1"/>
</dbReference>
<dbReference type="PROSITE" id="PS50109">
    <property type="entry name" value="HIS_KIN"/>
    <property type="match status" value="1"/>
</dbReference>
<dbReference type="CDD" id="cd13705">
    <property type="entry name" value="PBP2_BvgS_D1"/>
    <property type="match status" value="1"/>
</dbReference>
<evidence type="ECO:0000256" key="2">
    <source>
        <dbReference type="ARBA" id="ARBA00012438"/>
    </source>
</evidence>
<dbReference type="InterPro" id="IPR049871">
    <property type="entry name" value="BvgS-like_periplasmic2"/>
</dbReference>
<dbReference type="SUPFAM" id="SSF47384">
    <property type="entry name" value="Homodimeric domain of signal transducing histidine kinase"/>
    <property type="match status" value="1"/>
</dbReference>
<dbReference type="InterPro" id="IPR011006">
    <property type="entry name" value="CheY-like_superfamily"/>
</dbReference>
<dbReference type="InterPro" id="IPR003594">
    <property type="entry name" value="HATPase_dom"/>
</dbReference>
<feature type="domain" description="PAC" evidence="14">
    <location>
        <begin position="640"/>
        <end position="692"/>
    </location>
</feature>
<dbReference type="AlphaFoldDB" id="A0AA42VD27"/>
<dbReference type="SUPFAM" id="SSF53850">
    <property type="entry name" value="Periplasmic binding protein-like II"/>
    <property type="match status" value="2"/>
</dbReference>
<dbReference type="Gene3D" id="3.30.565.10">
    <property type="entry name" value="Histidine kinase-like ATPase, C-terminal domain"/>
    <property type="match status" value="1"/>
</dbReference>
<dbReference type="SMART" id="SM00388">
    <property type="entry name" value="HisKA"/>
    <property type="match status" value="1"/>
</dbReference>
<evidence type="ECO:0000256" key="7">
    <source>
        <dbReference type="ARBA" id="ARBA00022777"/>
    </source>
</evidence>
<dbReference type="Proteomes" id="UP001160758">
    <property type="component" value="Unassembled WGS sequence"/>
</dbReference>
<dbReference type="InterPro" id="IPR000014">
    <property type="entry name" value="PAS"/>
</dbReference>
<feature type="domain" description="Response regulatory" evidence="12">
    <location>
        <begin position="956"/>
        <end position="1070"/>
    </location>
</feature>
<keyword evidence="9" id="KW-1133">Transmembrane helix</keyword>